<sequence>MPRKAKAIALNTPADRWKQAGAAALPIAGLAVMALSASALAALASAFPEAAAQCDPRGVDFGCGHGFGCACHMLPADGPKLD</sequence>
<keyword evidence="1" id="KW-0732">Signal</keyword>
<name>A0A7Z0KX75_9RHOB</name>
<dbReference type="EMBL" id="JACBXS010000009">
    <property type="protein sequence ID" value="NYS24622.1"/>
    <property type="molecule type" value="Genomic_DNA"/>
</dbReference>
<organism evidence="2 3">
    <name type="scientific">Rhabdonatronobacter sediminivivens</name>
    <dbReference type="NCBI Taxonomy" id="2743469"/>
    <lineage>
        <taxon>Bacteria</taxon>
        <taxon>Pseudomonadati</taxon>
        <taxon>Pseudomonadota</taxon>
        <taxon>Alphaproteobacteria</taxon>
        <taxon>Rhodobacterales</taxon>
        <taxon>Paracoccaceae</taxon>
        <taxon>Rhabdonatronobacter</taxon>
    </lineage>
</organism>
<feature type="chain" id="PRO_5030579288" evidence="1">
    <location>
        <begin position="42"/>
        <end position="82"/>
    </location>
</feature>
<evidence type="ECO:0000313" key="2">
    <source>
        <dbReference type="EMBL" id="NYS24622.1"/>
    </source>
</evidence>
<dbReference type="RefSeq" id="WP_179905323.1">
    <property type="nucleotide sequence ID" value="NZ_JACBXS010000009.1"/>
</dbReference>
<reference evidence="2 3" key="1">
    <citation type="journal article" date="2000" name="Arch. Microbiol.">
        <title>Rhodobaca bogoriensis gen. nov. and sp. nov., an alkaliphilic purple nonsulfur bacterium from African Rift Valley soda lakes.</title>
        <authorList>
            <person name="Milford A.D."/>
            <person name="Achenbach L.A."/>
            <person name="Jung D.O."/>
            <person name="Madigan M.T."/>
        </authorList>
    </citation>
    <scope>NUCLEOTIDE SEQUENCE [LARGE SCALE GENOMIC DNA]</scope>
    <source>
        <strain evidence="2 3">2376</strain>
    </source>
</reference>
<comment type="caution">
    <text evidence="2">The sequence shown here is derived from an EMBL/GenBank/DDBJ whole genome shotgun (WGS) entry which is preliminary data.</text>
</comment>
<gene>
    <name evidence="2" type="ORF">HUK65_06420</name>
</gene>
<evidence type="ECO:0000256" key="1">
    <source>
        <dbReference type="SAM" id="SignalP"/>
    </source>
</evidence>
<accession>A0A7Z0KX75</accession>
<keyword evidence="3" id="KW-1185">Reference proteome</keyword>
<dbReference type="AlphaFoldDB" id="A0A7Z0KX75"/>
<protein>
    <submittedName>
        <fullName evidence="2">Uncharacterized protein</fullName>
    </submittedName>
</protein>
<evidence type="ECO:0000313" key="3">
    <source>
        <dbReference type="Proteomes" id="UP000529417"/>
    </source>
</evidence>
<feature type="signal peptide" evidence="1">
    <location>
        <begin position="1"/>
        <end position="41"/>
    </location>
</feature>
<proteinExistence type="predicted"/>
<dbReference type="Proteomes" id="UP000529417">
    <property type="component" value="Unassembled WGS sequence"/>
</dbReference>